<evidence type="ECO:0000259" key="1">
    <source>
        <dbReference type="Pfam" id="PF12706"/>
    </source>
</evidence>
<proteinExistence type="predicted"/>
<keyword evidence="3" id="KW-1185">Reference proteome</keyword>
<dbReference type="Gene3D" id="3.60.15.10">
    <property type="entry name" value="Ribonuclease Z/Hydroxyacylglutathione hydrolase-like"/>
    <property type="match status" value="1"/>
</dbReference>
<feature type="domain" description="Metallo-beta-lactamase" evidence="1">
    <location>
        <begin position="64"/>
        <end position="233"/>
    </location>
</feature>
<accession>A0A926E570</accession>
<dbReference type="RefSeq" id="WP_249294899.1">
    <property type="nucleotide sequence ID" value="NZ_JACRSV010000002.1"/>
</dbReference>
<dbReference type="Proteomes" id="UP000610760">
    <property type="component" value="Unassembled WGS sequence"/>
</dbReference>
<name>A0A926E570_9FIRM</name>
<dbReference type="PANTHER" id="PTHR42663:SF6">
    <property type="entry name" value="HYDROLASE C777.06C-RELATED"/>
    <property type="match status" value="1"/>
</dbReference>
<dbReference type="Pfam" id="PF12706">
    <property type="entry name" value="Lactamase_B_2"/>
    <property type="match status" value="1"/>
</dbReference>
<dbReference type="EMBL" id="JACRSV010000002">
    <property type="protein sequence ID" value="MBC8559928.1"/>
    <property type="molecule type" value="Genomic_DNA"/>
</dbReference>
<evidence type="ECO:0000313" key="3">
    <source>
        <dbReference type="Proteomes" id="UP000610760"/>
    </source>
</evidence>
<protein>
    <recommendedName>
        <fullName evidence="1">Metallo-beta-lactamase domain-containing protein</fullName>
    </recommendedName>
</protein>
<dbReference type="InterPro" id="IPR036866">
    <property type="entry name" value="RibonucZ/Hydroxyglut_hydro"/>
</dbReference>
<organism evidence="2 3">
    <name type="scientific">Fumia xinanensis</name>
    <dbReference type="NCBI Taxonomy" id="2763659"/>
    <lineage>
        <taxon>Bacteria</taxon>
        <taxon>Bacillati</taxon>
        <taxon>Bacillota</taxon>
        <taxon>Clostridia</taxon>
        <taxon>Eubacteriales</taxon>
        <taxon>Oscillospiraceae</taxon>
        <taxon>Fumia</taxon>
    </lineage>
</organism>
<sequence>MKIKYLGTAASEGWPAVFCRCKYCLEAKKRGGKDIRTRSQALINDDLMLDWPADTYAHSLHHSIDLSAVKYLFITHPHSDHFYPSELVMRGGPYGHDMASENLNVYSSYHAKNFCYQYAGMQFCEEVDAHIRWHILHPYEPVHAGPYTVTPLPAKHMNEIPLMQPFCYLIEDGKKSILYLHDTGRALDDVLLYLQKENKKVDLVSFDCTYELNPSGGDKDGHMGVDDNIRLREKLLHLKICHQDTRYVVNHFSHNSGVHHKELCEAVNPQGLEVAFDGMEVKL</sequence>
<dbReference type="AlphaFoldDB" id="A0A926E570"/>
<gene>
    <name evidence="2" type="ORF">H8710_07605</name>
</gene>
<reference evidence="2" key="1">
    <citation type="submission" date="2020-08" db="EMBL/GenBank/DDBJ databases">
        <title>Genome public.</title>
        <authorList>
            <person name="Liu C."/>
            <person name="Sun Q."/>
        </authorList>
    </citation>
    <scope>NUCLEOTIDE SEQUENCE</scope>
    <source>
        <strain evidence="2">NSJ-33</strain>
    </source>
</reference>
<evidence type="ECO:0000313" key="2">
    <source>
        <dbReference type="EMBL" id="MBC8559928.1"/>
    </source>
</evidence>
<dbReference type="PANTHER" id="PTHR42663">
    <property type="entry name" value="HYDROLASE C777.06C-RELATED-RELATED"/>
    <property type="match status" value="1"/>
</dbReference>
<dbReference type="SUPFAM" id="SSF56281">
    <property type="entry name" value="Metallo-hydrolase/oxidoreductase"/>
    <property type="match status" value="1"/>
</dbReference>
<comment type="caution">
    <text evidence="2">The sequence shown here is derived from an EMBL/GenBank/DDBJ whole genome shotgun (WGS) entry which is preliminary data.</text>
</comment>
<dbReference type="InterPro" id="IPR001279">
    <property type="entry name" value="Metallo-B-lactamas"/>
</dbReference>